<dbReference type="Gene3D" id="2.120.10.30">
    <property type="entry name" value="TolB, C-terminal domain"/>
    <property type="match status" value="1"/>
</dbReference>
<dbReference type="Proteomes" id="UP000248889">
    <property type="component" value="Unassembled WGS sequence"/>
</dbReference>
<evidence type="ECO:0000256" key="1">
    <source>
        <dbReference type="SAM" id="MobiDB-lite"/>
    </source>
</evidence>
<accession>A0A2X0JZY7</accession>
<gene>
    <name evidence="2" type="ORF">DN069_37025</name>
</gene>
<dbReference type="AlphaFoldDB" id="A0A2X0JZY7"/>
<comment type="caution">
    <text evidence="2">The sequence shown here is derived from an EMBL/GenBank/DDBJ whole genome shotgun (WGS) entry which is preliminary data.</text>
</comment>
<dbReference type="OrthoDB" id="9812926at2"/>
<protein>
    <submittedName>
        <fullName evidence="2">ScyD/ScyE family protein</fullName>
    </submittedName>
</protein>
<evidence type="ECO:0000313" key="2">
    <source>
        <dbReference type="EMBL" id="RAG80640.1"/>
    </source>
</evidence>
<organism evidence="2 3">
    <name type="scientific">Streptacidiphilus pinicola</name>
    <dbReference type="NCBI Taxonomy" id="2219663"/>
    <lineage>
        <taxon>Bacteria</taxon>
        <taxon>Bacillati</taxon>
        <taxon>Actinomycetota</taxon>
        <taxon>Actinomycetes</taxon>
        <taxon>Kitasatosporales</taxon>
        <taxon>Streptomycetaceae</taxon>
        <taxon>Streptacidiphilus</taxon>
    </lineage>
</organism>
<evidence type="ECO:0000313" key="3">
    <source>
        <dbReference type="Proteomes" id="UP000248889"/>
    </source>
</evidence>
<keyword evidence="3" id="KW-1185">Reference proteome</keyword>
<dbReference type="NCBIfam" id="NF033206">
    <property type="entry name" value="ScyE_fam"/>
    <property type="match status" value="1"/>
</dbReference>
<dbReference type="InterPro" id="IPR011042">
    <property type="entry name" value="6-blade_b-propeller_TolB-like"/>
</dbReference>
<dbReference type="InterPro" id="IPR048031">
    <property type="entry name" value="ScyD/ScyE-like"/>
</dbReference>
<feature type="region of interest" description="Disordered" evidence="1">
    <location>
        <begin position="1"/>
        <end position="37"/>
    </location>
</feature>
<dbReference type="SUPFAM" id="SSF101898">
    <property type="entry name" value="NHL repeat"/>
    <property type="match status" value="1"/>
</dbReference>
<name>A0A2X0JZY7_9ACTN</name>
<sequence>MPTYRQGVPIHEAPAQRGCSTPALASGEGRSKDGVMSPHVRSHGRLLKLSLLCLSSLAAATLGLAAPTSVATAAAATGAGAMVEPQVKALGGHVRVLAGGLLNPRGLAFGPDGRLYVAEGGSGGTASTVGTCPQVPDVGPYTGGFTSRISRITLDGRRTTVVGGLPSSQTNAASGGLVSGVAAVAFLEGHLYAVTSGAGCSHGLAGTHNAVLRVEDHHVRQVANLSAFQMSHPVAHPNPGDFEPDGTWYSMVAAGDDLYAVEPNHGELDRISPSGHISRVVDVSAHLGHVVPTALTTRAGRFLLSNLGTFPVNPGSQFLASVTKNGHFRVLGHGLTTVLGLAFDHDGRLYALESTTAPGNPTPGTGKVVQVTDHGLRTVVSGLTFPTGMTFGPDDTLYVSNFGFGFPPGAGQVLRIDLPDHH</sequence>
<reference evidence="2 3" key="1">
    <citation type="submission" date="2018-06" db="EMBL/GenBank/DDBJ databases">
        <title>Streptacidiphilus pinicola sp. nov., isolated from pine grove soil.</title>
        <authorList>
            <person name="Roh S.G."/>
            <person name="Park S."/>
            <person name="Kim M.-K."/>
            <person name="Yun B.-R."/>
            <person name="Park J."/>
            <person name="Kim M.J."/>
            <person name="Kim Y.S."/>
            <person name="Kim S.B."/>
        </authorList>
    </citation>
    <scope>NUCLEOTIDE SEQUENCE [LARGE SCALE GENOMIC DNA]</scope>
    <source>
        <strain evidence="2 3">MMS16-CNU450</strain>
    </source>
</reference>
<dbReference type="EMBL" id="QKYN01000210">
    <property type="protein sequence ID" value="RAG80640.1"/>
    <property type="molecule type" value="Genomic_DNA"/>
</dbReference>
<proteinExistence type="predicted"/>